<proteinExistence type="predicted"/>
<organism evidence="4 5">
    <name type="scientific">Luteipulveratus halotolerans</name>
    <dbReference type="NCBI Taxonomy" id="1631356"/>
    <lineage>
        <taxon>Bacteria</taxon>
        <taxon>Bacillati</taxon>
        <taxon>Actinomycetota</taxon>
        <taxon>Actinomycetes</taxon>
        <taxon>Micrococcales</taxon>
        <taxon>Dermacoccaceae</taxon>
        <taxon>Luteipulveratus</taxon>
    </lineage>
</organism>
<evidence type="ECO:0000313" key="4">
    <source>
        <dbReference type="EMBL" id="KNX39005.1"/>
    </source>
</evidence>
<dbReference type="Pfam" id="PF00440">
    <property type="entry name" value="TetR_N"/>
    <property type="match status" value="1"/>
</dbReference>
<dbReference type="InterPro" id="IPR009057">
    <property type="entry name" value="Homeodomain-like_sf"/>
</dbReference>
<reference evidence="5" key="1">
    <citation type="submission" date="2015-03" db="EMBL/GenBank/DDBJ databases">
        <title>Luteipulveratus halotolerans sp. nov., a novel actinobacterium (Dermacoccaceae) from Sarawak, Malaysia.</title>
        <authorList>
            <person name="Juboi H."/>
            <person name="Basik A."/>
            <person name="Shamsul S.S."/>
            <person name="Arnold P."/>
            <person name="Schmitt E.K."/>
            <person name="Sanglier J.-J."/>
            <person name="Yeo T."/>
        </authorList>
    </citation>
    <scope>NUCLEOTIDE SEQUENCE [LARGE SCALE GENOMIC DNA]</scope>
    <source>
        <strain evidence="5">C296001</strain>
    </source>
</reference>
<dbReference type="InterPro" id="IPR001647">
    <property type="entry name" value="HTH_TetR"/>
</dbReference>
<keyword evidence="5" id="KW-1185">Reference proteome</keyword>
<dbReference type="RefSeq" id="WP_050671546.1">
    <property type="nucleotide sequence ID" value="NZ_LAIR01000002.1"/>
</dbReference>
<dbReference type="OrthoDB" id="3218408at2"/>
<dbReference type="PATRIC" id="fig|1631356.3.peg.4169"/>
<keyword evidence="1 2" id="KW-0238">DNA-binding</keyword>
<feature type="DNA-binding region" description="H-T-H motif" evidence="2">
    <location>
        <begin position="28"/>
        <end position="47"/>
    </location>
</feature>
<name>A0A0L6CMZ2_9MICO</name>
<comment type="caution">
    <text evidence="4">The sequence shown here is derived from an EMBL/GenBank/DDBJ whole genome shotgun (WGS) entry which is preliminary data.</text>
</comment>
<feature type="domain" description="HTH tetR-type" evidence="3">
    <location>
        <begin position="5"/>
        <end position="65"/>
    </location>
</feature>
<dbReference type="Proteomes" id="UP000037397">
    <property type="component" value="Unassembled WGS sequence"/>
</dbReference>
<dbReference type="PANTHER" id="PTHR30055:SF239">
    <property type="entry name" value="TRANSCRIPTIONAL REGULATORY PROTEIN"/>
    <property type="match status" value="1"/>
</dbReference>
<evidence type="ECO:0000256" key="2">
    <source>
        <dbReference type="PROSITE-ProRule" id="PRU00335"/>
    </source>
</evidence>
<dbReference type="GO" id="GO:0000976">
    <property type="term" value="F:transcription cis-regulatory region binding"/>
    <property type="evidence" value="ECO:0007669"/>
    <property type="project" value="TreeGrafter"/>
</dbReference>
<evidence type="ECO:0000313" key="5">
    <source>
        <dbReference type="Proteomes" id="UP000037397"/>
    </source>
</evidence>
<dbReference type="PANTHER" id="PTHR30055">
    <property type="entry name" value="HTH-TYPE TRANSCRIPTIONAL REGULATOR RUTR"/>
    <property type="match status" value="1"/>
</dbReference>
<gene>
    <name evidence="4" type="ORF">VV01_20730</name>
</gene>
<evidence type="ECO:0000256" key="1">
    <source>
        <dbReference type="ARBA" id="ARBA00023125"/>
    </source>
</evidence>
<sequence length="183" mass="20552">MALPRTPRERWVEEGLRALADGGPDAVRIESLAQAIGVTKGGFYGYFGGRQALLDEMLDAWESSVSDDVIADVERQGGDARERLVRLFAVVSARRAVPTDITVDLAIRHWARRDGQVASRLRQVDDRRLAYLEQLLGEMYDDPAQVRARARLMFTSYIGEHFMVDRHRDDPEVAAATTRLLIG</sequence>
<dbReference type="STRING" id="1631356.VV01_20730"/>
<dbReference type="SUPFAM" id="SSF46689">
    <property type="entry name" value="Homeodomain-like"/>
    <property type="match status" value="1"/>
</dbReference>
<evidence type="ECO:0000259" key="3">
    <source>
        <dbReference type="PROSITE" id="PS50977"/>
    </source>
</evidence>
<protein>
    <submittedName>
        <fullName evidence="4">TetR family transcriptional regulator</fullName>
    </submittedName>
</protein>
<dbReference type="Gene3D" id="1.10.357.10">
    <property type="entry name" value="Tetracycline Repressor, domain 2"/>
    <property type="match status" value="1"/>
</dbReference>
<accession>A0A0L6CMZ2</accession>
<dbReference type="AlphaFoldDB" id="A0A0L6CMZ2"/>
<dbReference type="EMBL" id="LAIR01000002">
    <property type="protein sequence ID" value="KNX39005.1"/>
    <property type="molecule type" value="Genomic_DNA"/>
</dbReference>
<dbReference type="InterPro" id="IPR050109">
    <property type="entry name" value="HTH-type_TetR-like_transc_reg"/>
</dbReference>
<dbReference type="GO" id="GO:0003700">
    <property type="term" value="F:DNA-binding transcription factor activity"/>
    <property type="evidence" value="ECO:0007669"/>
    <property type="project" value="TreeGrafter"/>
</dbReference>
<dbReference type="PROSITE" id="PS50977">
    <property type="entry name" value="HTH_TETR_2"/>
    <property type="match status" value="1"/>
</dbReference>